<comment type="caution">
    <text evidence="7">The sequence shown here is derived from an EMBL/GenBank/DDBJ whole genome shotgun (WGS) entry which is preliminary data.</text>
</comment>
<dbReference type="Proteomes" id="UP000288805">
    <property type="component" value="Unassembled WGS sequence"/>
</dbReference>
<dbReference type="PIRSF" id="PIRSF002674">
    <property type="entry name" value="VSP"/>
    <property type="match status" value="1"/>
</dbReference>
<dbReference type="CDD" id="cd07535">
    <property type="entry name" value="HAD_VSP"/>
    <property type="match status" value="1"/>
</dbReference>
<evidence type="ECO:0000256" key="6">
    <source>
        <dbReference type="SAM" id="SignalP"/>
    </source>
</evidence>
<dbReference type="GO" id="GO:0003993">
    <property type="term" value="F:acid phosphatase activity"/>
    <property type="evidence" value="ECO:0007669"/>
    <property type="project" value="InterPro"/>
</dbReference>
<keyword evidence="2 6" id="KW-0732">Signal</keyword>
<dbReference type="InterPro" id="IPR014403">
    <property type="entry name" value="APS1/VSP"/>
</dbReference>
<dbReference type="InterPro" id="IPR036412">
    <property type="entry name" value="HAD-like_sf"/>
</dbReference>
<dbReference type="InterPro" id="IPR010028">
    <property type="entry name" value="Acid_phosphatase_pln"/>
</dbReference>
<evidence type="ECO:0000313" key="8">
    <source>
        <dbReference type="Proteomes" id="UP000288805"/>
    </source>
</evidence>
<feature type="signal peptide" evidence="6">
    <location>
        <begin position="1"/>
        <end position="20"/>
    </location>
</feature>
<organism evidence="7 8">
    <name type="scientific">Vitis vinifera</name>
    <name type="common">Grape</name>
    <dbReference type="NCBI Taxonomy" id="29760"/>
    <lineage>
        <taxon>Eukaryota</taxon>
        <taxon>Viridiplantae</taxon>
        <taxon>Streptophyta</taxon>
        <taxon>Embryophyta</taxon>
        <taxon>Tracheophyta</taxon>
        <taxon>Spermatophyta</taxon>
        <taxon>Magnoliopsida</taxon>
        <taxon>eudicotyledons</taxon>
        <taxon>Gunneridae</taxon>
        <taxon>Pentapetalae</taxon>
        <taxon>rosids</taxon>
        <taxon>Vitales</taxon>
        <taxon>Vitaceae</taxon>
        <taxon>Viteae</taxon>
        <taxon>Vitis</taxon>
    </lineage>
</organism>
<evidence type="ECO:0000313" key="7">
    <source>
        <dbReference type="EMBL" id="RVW89349.1"/>
    </source>
</evidence>
<evidence type="ECO:0000256" key="5">
    <source>
        <dbReference type="PIRNR" id="PIRNR002674"/>
    </source>
</evidence>
<dbReference type="Pfam" id="PF03767">
    <property type="entry name" value="Acid_phosphat_B"/>
    <property type="match status" value="1"/>
</dbReference>
<dbReference type="PANTHER" id="PTHR31284:SF19">
    <property type="entry name" value="VEGETATIVE STORAGE PROTEIN 1-RELATED"/>
    <property type="match status" value="1"/>
</dbReference>
<dbReference type="PANTHER" id="PTHR31284">
    <property type="entry name" value="ACID PHOSPHATASE-LIKE PROTEIN"/>
    <property type="match status" value="1"/>
</dbReference>
<dbReference type="NCBIfam" id="TIGR01675">
    <property type="entry name" value="plant-AP"/>
    <property type="match status" value="1"/>
</dbReference>
<evidence type="ECO:0000256" key="4">
    <source>
        <dbReference type="ARBA" id="ARBA00023180"/>
    </source>
</evidence>
<name>A0A438HY21_VITVI</name>
<dbReference type="EMBL" id="QGNW01000165">
    <property type="protein sequence ID" value="RVW89349.1"/>
    <property type="molecule type" value="Genomic_DNA"/>
</dbReference>
<proteinExistence type="inferred from homology"/>
<sequence length="239" mass="26646">MGRVALLLFLFALTVELSLGISHEIHLLRPRLASGVHPASGLSCPSWRLAVETNNIINWETVPQACESYVGHYMLGHQYRQDSRVVVYEAIAYAESLKLGGDGKDVWVFDIDETTLSNLPYYAENGFGEAPALPESLKLYNKLVSLGIKVVFLTGKGEDERNVTVANLKKVGYHTWEKLILRKSSDGSTALVYKSNQRKKVEESGYKIVGNMGDQWSDILGTNTGNRTFKLPDPMYYIA</sequence>
<dbReference type="GO" id="GO:0045735">
    <property type="term" value="F:nutrient reservoir activity"/>
    <property type="evidence" value="ECO:0007669"/>
    <property type="project" value="UniProtKB-UniRule"/>
</dbReference>
<comment type="similarity">
    <text evidence="5">Belongs to the APS1/VSP family.</text>
</comment>
<keyword evidence="3 5" id="KW-0758">Storage protein</keyword>
<keyword evidence="4" id="KW-0325">Glycoprotein</keyword>
<evidence type="ECO:0000256" key="3">
    <source>
        <dbReference type="ARBA" id="ARBA00022761"/>
    </source>
</evidence>
<gene>
    <name evidence="7" type="primary">APS1_5</name>
    <name evidence="7" type="ORF">CK203_045453</name>
</gene>
<dbReference type="AlphaFoldDB" id="A0A438HY21"/>
<comment type="function">
    <text evidence="1 5">May function as somatic storage protein during early seedling development.</text>
</comment>
<dbReference type="SUPFAM" id="SSF56784">
    <property type="entry name" value="HAD-like"/>
    <property type="match status" value="1"/>
</dbReference>
<evidence type="ECO:0000256" key="2">
    <source>
        <dbReference type="ARBA" id="ARBA00022729"/>
    </source>
</evidence>
<dbReference type="InterPro" id="IPR005519">
    <property type="entry name" value="Acid_phosphat_B-like"/>
</dbReference>
<dbReference type="InterPro" id="IPR023214">
    <property type="entry name" value="HAD_sf"/>
</dbReference>
<reference evidence="7 8" key="1">
    <citation type="journal article" date="2018" name="PLoS Genet.">
        <title>Population sequencing reveals clonal diversity and ancestral inbreeding in the grapevine cultivar Chardonnay.</title>
        <authorList>
            <person name="Roach M.J."/>
            <person name="Johnson D.L."/>
            <person name="Bohlmann J."/>
            <person name="van Vuuren H.J."/>
            <person name="Jones S.J."/>
            <person name="Pretorius I.S."/>
            <person name="Schmidt S.A."/>
            <person name="Borneman A.R."/>
        </authorList>
    </citation>
    <scope>NUCLEOTIDE SEQUENCE [LARGE SCALE GENOMIC DNA]</scope>
    <source>
        <strain evidence="8">cv. Chardonnay</strain>
        <tissue evidence="7">Leaf</tissue>
    </source>
</reference>
<accession>A0A438HY21</accession>
<protein>
    <submittedName>
        <fullName evidence="7">Acid phosphatase 1</fullName>
    </submittedName>
</protein>
<dbReference type="Gene3D" id="3.40.50.1000">
    <property type="entry name" value="HAD superfamily/HAD-like"/>
    <property type="match status" value="1"/>
</dbReference>
<feature type="chain" id="PRO_5019428966" evidence="6">
    <location>
        <begin position="21"/>
        <end position="239"/>
    </location>
</feature>
<evidence type="ECO:0000256" key="1">
    <source>
        <dbReference type="ARBA" id="ARBA00002410"/>
    </source>
</evidence>